<protein>
    <submittedName>
        <fullName evidence="7">Uncharacterized protein</fullName>
    </submittedName>
</protein>
<evidence type="ECO:0000313" key="8">
    <source>
        <dbReference type="Proteomes" id="UP001154329"/>
    </source>
</evidence>
<evidence type="ECO:0000256" key="4">
    <source>
        <dbReference type="ARBA" id="ARBA00023136"/>
    </source>
</evidence>
<evidence type="ECO:0000256" key="3">
    <source>
        <dbReference type="ARBA" id="ARBA00022989"/>
    </source>
</evidence>
<evidence type="ECO:0000313" key="7">
    <source>
        <dbReference type="EMBL" id="CAH1716885.1"/>
    </source>
</evidence>
<feature type="transmembrane region" description="Helical" evidence="6">
    <location>
        <begin position="279"/>
        <end position="300"/>
    </location>
</feature>
<dbReference type="GO" id="GO:0015267">
    <property type="term" value="F:channel activity"/>
    <property type="evidence" value="ECO:0007669"/>
    <property type="project" value="InterPro"/>
</dbReference>
<dbReference type="PANTHER" id="PTHR19139">
    <property type="entry name" value="AQUAPORIN TRANSPORTER"/>
    <property type="match status" value="1"/>
</dbReference>
<gene>
    <name evidence="7" type="ORF">APHIGO_LOCUS3753</name>
</gene>
<dbReference type="AlphaFoldDB" id="A0A9P0IUD4"/>
<comment type="similarity">
    <text evidence="5">Belongs to the MIP/aquaporin (TC 1.A.8) family.</text>
</comment>
<accession>A0A9P0IUD4</accession>
<dbReference type="EMBL" id="OU899034">
    <property type="protein sequence ID" value="CAH1716885.1"/>
    <property type="molecule type" value="Genomic_DNA"/>
</dbReference>
<feature type="transmembrane region" description="Helical" evidence="6">
    <location>
        <begin position="115"/>
        <end position="134"/>
    </location>
</feature>
<dbReference type="InterPro" id="IPR000425">
    <property type="entry name" value="MIP"/>
</dbReference>
<sequence>MTCRTSASKEEDNCIDWIDLEDVRDQEKIWLKRMLSTDKFLVPGNEEQKTTSVVFEAPMSELKGTAEQNQLYERQPWQKLLLIFLVELIGTAILMLFGCIGLVPKHPGSEVGEYNGAIGFAGIVAVIIVIIGRISDCHINPCVTLCALLLGKLPILTAFVYFSAEFLGAIIGYGVLVVISPYNILSSSTDSSGICVTSPVVGLAAWQALLIEAITTGVLILLVCAVWDPKSGNGDCGSLKFLVMIFLTSVVIGPFTGNSLNPARSLAPAIYNNSWDMHWIYWAGPFSGTIVSTLFYKYIVMALDNNEREK</sequence>
<dbReference type="PRINTS" id="PR00783">
    <property type="entry name" value="MINTRINSICP"/>
</dbReference>
<evidence type="ECO:0000256" key="5">
    <source>
        <dbReference type="RuleBase" id="RU000477"/>
    </source>
</evidence>
<dbReference type="Proteomes" id="UP001154329">
    <property type="component" value="Chromosome 1"/>
</dbReference>
<reference evidence="7" key="2">
    <citation type="submission" date="2022-10" db="EMBL/GenBank/DDBJ databases">
        <authorList>
            <consortium name="ENA_rothamsted_submissions"/>
            <consortium name="culmorum"/>
            <person name="King R."/>
        </authorList>
    </citation>
    <scope>NUCLEOTIDE SEQUENCE</scope>
</reference>
<evidence type="ECO:0000256" key="1">
    <source>
        <dbReference type="ARBA" id="ARBA00004141"/>
    </source>
</evidence>
<proteinExistence type="inferred from homology"/>
<feature type="transmembrane region" description="Helical" evidence="6">
    <location>
        <begin position="155"/>
        <end position="184"/>
    </location>
</feature>
<dbReference type="Gene3D" id="1.20.1080.10">
    <property type="entry name" value="Glycerol uptake facilitator protein"/>
    <property type="match status" value="1"/>
</dbReference>
<dbReference type="GO" id="GO:0005886">
    <property type="term" value="C:plasma membrane"/>
    <property type="evidence" value="ECO:0007669"/>
    <property type="project" value="TreeGrafter"/>
</dbReference>
<organism evidence="7 8">
    <name type="scientific">Aphis gossypii</name>
    <name type="common">Cotton aphid</name>
    <dbReference type="NCBI Taxonomy" id="80765"/>
    <lineage>
        <taxon>Eukaryota</taxon>
        <taxon>Metazoa</taxon>
        <taxon>Ecdysozoa</taxon>
        <taxon>Arthropoda</taxon>
        <taxon>Hexapoda</taxon>
        <taxon>Insecta</taxon>
        <taxon>Pterygota</taxon>
        <taxon>Neoptera</taxon>
        <taxon>Paraneoptera</taxon>
        <taxon>Hemiptera</taxon>
        <taxon>Sternorrhyncha</taxon>
        <taxon>Aphidomorpha</taxon>
        <taxon>Aphidoidea</taxon>
        <taxon>Aphididae</taxon>
        <taxon>Aphidini</taxon>
        <taxon>Aphis</taxon>
        <taxon>Aphis</taxon>
    </lineage>
</organism>
<keyword evidence="2 5" id="KW-0812">Transmembrane</keyword>
<evidence type="ECO:0000256" key="6">
    <source>
        <dbReference type="SAM" id="Phobius"/>
    </source>
</evidence>
<reference evidence="7" key="1">
    <citation type="submission" date="2022-02" db="EMBL/GenBank/DDBJ databases">
        <authorList>
            <person name="King R."/>
        </authorList>
    </citation>
    <scope>NUCLEOTIDE SEQUENCE</scope>
</reference>
<dbReference type="Pfam" id="PF00230">
    <property type="entry name" value="MIP"/>
    <property type="match status" value="1"/>
</dbReference>
<keyword evidence="3 6" id="KW-1133">Transmembrane helix</keyword>
<evidence type="ECO:0000256" key="2">
    <source>
        <dbReference type="ARBA" id="ARBA00022692"/>
    </source>
</evidence>
<feature type="transmembrane region" description="Helical" evidence="6">
    <location>
        <begin position="204"/>
        <end position="227"/>
    </location>
</feature>
<comment type="subcellular location">
    <subcellularLocation>
        <location evidence="1">Membrane</location>
        <topology evidence="1">Multi-pass membrane protein</topology>
    </subcellularLocation>
</comment>
<keyword evidence="4 6" id="KW-0472">Membrane</keyword>
<dbReference type="InterPro" id="IPR023271">
    <property type="entry name" value="Aquaporin-like"/>
</dbReference>
<keyword evidence="5" id="KW-0813">Transport</keyword>
<feature type="transmembrane region" description="Helical" evidence="6">
    <location>
        <begin position="80"/>
        <end position="103"/>
    </location>
</feature>
<keyword evidence="8" id="KW-1185">Reference proteome</keyword>
<dbReference type="InterPro" id="IPR034294">
    <property type="entry name" value="Aquaporin_transptr"/>
</dbReference>
<dbReference type="PANTHER" id="PTHR19139:SF270">
    <property type="entry name" value="ENTOMOGLYCEROPORIN 1-RELATED"/>
    <property type="match status" value="1"/>
</dbReference>
<feature type="transmembrane region" description="Helical" evidence="6">
    <location>
        <begin position="239"/>
        <end position="259"/>
    </location>
</feature>
<name>A0A9P0IUD4_APHGO</name>
<dbReference type="SUPFAM" id="SSF81338">
    <property type="entry name" value="Aquaporin-like"/>
    <property type="match status" value="1"/>
</dbReference>